<organism evidence="1 2">
    <name type="scientific">Lentzea xinjiangensis</name>
    <dbReference type="NCBI Taxonomy" id="402600"/>
    <lineage>
        <taxon>Bacteria</taxon>
        <taxon>Bacillati</taxon>
        <taxon>Actinomycetota</taxon>
        <taxon>Actinomycetes</taxon>
        <taxon>Pseudonocardiales</taxon>
        <taxon>Pseudonocardiaceae</taxon>
        <taxon>Lentzea</taxon>
    </lineage>
</organism>
<dbReference type="OrthoDB" id="5175574at2"/>
<name>A0A1H9KUU2_9PSEU</name>
<evidence type="ECO:0000313" key="2">
    <source>
        <dbReference type="Proteomes" id="UP000199352"/>
    </source>
</evidence>
<dbReference type="InterPro" id="IPR029068">
    <property type="entry name" value="Glyas_Bleomycin-R_OHBP_Dase"/>
</dbReference>
<gene>
    <name evidence="1" type="ORF">SAMN05216188_107123</name>
</gene>
<dbReference type="Gene3D" id="3.10.180.10">
    <property type="entry name" value="2,3-Dihydroxybiphenyl 1,2-Dioxygenase, domain 1"/>
    <property type="match status" value="1"/>
</dbReference>
<dbReference type="AlphaFoldDB" id="A0A1H9KUU2"/>
<protein>
    <recommendedName>
        <fullName evidence="3">VOC domain-containing protein</fullName>
    </recommendedName>
</protein>
<dbReference type="STRING" id="402600.SAMN05216188_107123"/>
<keyword evidence="2" id="KW-1185">Reference proteome</keyword>
<evidence type="ECO:0008006" key="3">
    <source>
        <dbReference type="Google" id="ProtNLM"/>
    </source>
</evidence>
<accession>A0A1H9KUU2</accession>
<dbReference type="EMBL" id="FOFR01000007">
    <property type="protein sequence ID" value="SER02789.1"/>
    <property type="molecule type" value="Genomic_DNA"/>
</dbReference>
<dbReference type="SUPFAM" id="SSF54593">
    <property type="entry name" value="Glyoxalase/Bleomycin resistance protein/Dihydroxybiphenyl dioxygenase"/>
    <property type="match status" value="1"/>
</dbReference>
<dbReference type="Proteomes" id="UP000199352">
    <property type="component" value="Unassembled WGS sequence"/>
</dbReference>
<proteinExistence type="predicted"/>
<sequence length="193" mass="20070">MDFFAGVLGWTVLAEPGGSFSGWVGDRLAARVVAGDRGWRVFFGGDEPRELRGGSAVGGGRVLHGPWAPRPRGGEPCWVELMAEEPDDGFWVGELGWGVRPAGEGFVLFTSSRQGEPRPVAGRLATSRARGWRVYFAVGDVVAACGRVSALGGRVVVDPVVVPTGLVASVEGPGGGGGCVLLERPEGWGGAWA</sequence>
<evidence type="ECO:0000313" key="1">
    <source>
        <dbReference type="EMBL" id="SER02789.1"/>
    </source>
</evidence>
<reference evidence="2" key="1">
    <citation type="submission" date="2016-10" db="EMBL/GenBank/DDBJ databases">
        <authorList>
            <person name="Varghese N."/>
            <person name="Submissions S."/>
        </authorList>
    </citation>
    <scope>NUCLEOTIDE SEQUENCE [LARGE SCALE GENOMIC DNA]</scope>
    <source>
        <strain evidence="2">CGMCC 4.3525</strain>
    </source>
</reference>